<dbReference type="HOGENOM" id="CLU_039992_0_0_1"/>
<reference evidence="4" key="1">
    <citation type="journal article" date="2010" name="Genome Biol.">
        <title>Genome sequence of the necrotrophic plant pathogen Pythium ultimum reveals original pathogenicity mechanisms and effector repertoire.</title>
        <authorList>
            <person name="Levesque C.A."/>
            <person name="Brouwer H."/>
            <person name="Cano L."/>
            <person name="Hamilton J.P."/>
            <person name="Holt C."/>
            <person name="Huitema E."/>
            <person name="Raffaele S."/>
            <person name="Robideau G.P."/>
            <person name="Thines M."/>
            <person name="Win J."/>
            <person name="Zerillo M.M."/>
            <person name="Beakes G.W."/>
            <person name="Boore J.L."/>
            <person name="Busam D."/>
            <person name="Dumas B."/>
            <person name="Ferriera S."/>
            <person name="Fuerstenberg S.I."/>
            <person name="Gachon C.M."/>
            <person name="Gaulin E."/>
            <person name="Govers F."/>
            <person name="Grenville-Briggs L."/>
            <person name="Horner N."/>
            <person name="Hostetler J."/>
            <person name="Jiang R.H."/>
            <person name="Johnson J."/>
            <person name="Krajaejun T."/>
            <person name="Lin H."/>
            <person name="Meijer H.J."/>
            <person name="Moore B."/>
            <person name="Morris P."/>
            <person name="Phuntmart V."/>
            <person name="Puiu D."/>
            <person name="Shetty J."/>
            <person name="Stajich J.E."/>
            <person name="Tripathy S."/>
            <person name="Wawra S."/>
            <person name="van West P."/>
            <person name="Whitty B.R."/>
            <person name="Coutinho P.M."/>
            <person name="Henrissat B."/>
            <person name="Martin F."/>
            <person name="Thomas P.D."/>
            <person name="Tyler B.M."/>
            <person name="De Vries R.P."/>
            <person name="Kamoun S."/>
            <person name="Yandell M."/>
            <person name="Tisserat N."/>
            <person name="Buell C.R."/>
        </authorList>
    </citation>
    <scope>NUCLEOTIDE SEQUENCE</scope>
    <source>
        <strain evidence="4">DAOM:BR144</strain>
    </source>
</reference>
<dbReference type="EMBL" id="GL376615">
    <property type="status" value="NOT_ANNOTATED_CDS"/>
    <property type="molecule type" value="Genomic_DNA"/>
</dbReference>
<dbReference type="CDD" id="cd14686">
    <property type="entry name" value="bZIP"/>
    <property type="match status" value="1"/>
</dbReference>
<keyword evidence="1" id="KW-0175">Coiled coil</keyword>
<evidence type="ECO:0000256" key="1">
    <source>
        <dbReference type="SAM" id="Coils"/>
    </source>
</evidence>
<evidence type="ECO:0008006" key="5">
    <source>
        <dbReference type="Google" id="ProtNLM"/>
    </source>
</evidence>
<keyword evidence="4" id="KW-1185">Reference proteome</keyword>
<dbReference type="eggNOG" id="ENOG502QU2B">
    <property type="taxonomic scope" value="Eukaryota"/>
</dbReference>
<protein>
    <recommendedName>
        <fullName evidence="5">BZIP domain-containing protein</fullName>
    </recommendedName>
</protein>
<organism evidence="3 4">
    <name type="scientific">Globisporangium ultimum (strain ATCC 200006 / CBS 805.95 / DAOM BR144)</name>
    <name type="common">Pythium ultimum</name>
    <dbReference type="NCBI Taxonomy" id="431595"/>
    <lineage>
        <taxon>Eukaryota</taxon>
        <taxon>Sar</taxon>
        <taxon>Stramenopiles</taxon>
        <taxon>Oomycota</taxon>
        <taxon>Peronosporomycetes</taxon>
        <taxon>Pythiales</taxon>
        <taxon>Pythiaceae</taxon>
        <taxon>Globisporangium</taxon>
    </lineage>
</organism>
<evidence type="ECO:0000313" key="3">
    <source>
        <dbReference type="EnsemblProtists" id="PYU1_T009652"/>
    </source>
</evidence>
<dbReference type="InParanoid" id="K3WXF4"/>
<dbReference type="VEuPathDB" id="FungiDB:PYU1_G009634"/>
<feature type="region of interest" description="Disordered" evidence="2">
    <location>
        <begin position="42"/>
        <end position="131"/>
    </location>
</feature>
<evidence type="ECO:0000256" key="2">
    <source>
        <dbReference type="SAM" id="MobiDB-lite"/>
    </source>
</evidence>
<feature type="coiled-coil region" evidence="1">
    <location>
        <begin position="198"/>
        <end position="225"/>
    </location>
</feature>
<feature type="compositionally biased region" description="Polar residues" evidence="2">
    <location>
        <begin position="50"/>
        <end position="84"/>
    </location>
</feature>
<name>K3WXF4_GLOUD</name>
<accession>K3WXF4</accession>
<proteinExistence type="predicted"/>
<evidence type="ECO:0000313" key="4">
    <source>
        <dbReference type="Proteomes" id="UP000019132"/>
    </source>
</evidence>
<dbReference type="AlphaFoldDB" id="K3WXF4"/>
<dbReference type="Proteomes" id="UP000019132">
    <property type="component" value="Unassembled WGS sequence"/>
</dbReference>
<sequence length="501" mass="56886">MNISVDADVAARHARASCGHGNGDGTDELLNELLAMIWSDDDAEERRHSSTNSSPDATPRQPSSSGYGISSNRTHIHSNPSNGYRTPVAIASSSDEHSDASNSSSVRSTSLDAQAKEQRRLEMRRKRNRESMIRLRERKRIADKKLVDLAQGLEMRLQQLRARQAQPLSLDQLQISGPLGWDTSAQDQNGMHGFEDGNQNYRQMMEEMLVELQQVEQKVRSENAHLAQEIYKHEQAFHALREVIAELRESDRLTPVSQEYDPVAWVKEIVHHFPHLYSTDIFQFMRQSIQEVLGTLTMTNKMNESKYDIFGWRIKREINDTWIDFMFSKDFPHVNTDAVAGKTWAVQSHSHSINETMPRNHFMKVLRIVNENTFLCARNLFFPGDQTNYIMIYVLMRVRTTQGWVIAQRSLLPDDSAAVQAILGPKFSLVNAFYGMVLTQLETTNTDGSKTVSPIGCNATYGGRMGNGTAHYAKIVGPENFFSMLRWESACVGPLYRLMPQ</sequence>
<reference evidence="4" key="2">
    <citation type="submission" date="2010-04" db="EMBL/GenBank/DDBJ databases">
        <authorList>
            <person name="Buell R."/>
            <person name="Hamilton J."/>
            <person name="Hostetler J."/>
        </authorList>
    </citation>
    <scope>NUCLEOTIDE SEQUENCE [LARGE SCALE GENOMIC DNA]</scope>
    <source>
        <strain evidence="4">DAOM:BR144</strain>
    </source>
</reference>
<dbReference type="EnsemblProtists" id="PYU1_T009652">
    <property type="protein sequence ID" value="PYU1_T009652"/>
    <property type="gene ID" value="PYU1_G009634"/>
</dbReference>
<reference evidence="3" key="3">
    <citation type="submission" date="2015-02" db="UniProtKB">
        <authorList>
            <consortium name="EnsemblProtists"/>
        </authorList>
    </citation>
    <scope>IDENTIFICATION</scope>
    <source>
        <strain evidence="3">DAOM BR144</strain>
    </source>
</reference>